<dbReference type="GO" id="GO:0005886">
    <property type="term" value="C:plasma membrane"/>
    <property type="evidence" value="ECO:0007669"/>
    <property type="project" value="UniProtKB-SubCell"/>
</dbReference>
<evidence type="ECO:0000256" key="5">
    <source>
        <dbReference type="ARBA" id="ARBA00022692"/>
    </source>
</evidence>
<feature type="transmembrane region" description="Helical" evidence="13">
    <location>
        <begin position="175"/>
        <end position="193"/>
    </location>
</feature>
<keyword evidence="9 13" id="KW-0472">Membrane</keyword>
<keyword evidence="6 13" id="KW-1133">Transmembrane helix</keyword>
<proteinExistence type="inferred from homology"/>
<feature type="transmembrane region" description="Helical" evidence="13">
    <location>
        <begin position="344"/>
        <end position="369"/>
    </location>
</feature>
<feature type="compositionally biased region" description="Polar residues" evidence="12">
    <location>
        <begin position="605"/>
        <end position="621"/>
    </location>
</feature>
<feature type="transmembrane region" description="Helical" evidence="13">
    <location>
        <begin position="318"/>
        <end position="338"/>
    </location>
</feature>
<dbReference type="OrthoDB" id="6132759at2759"/>
<feature type="transmembrane region" description="Helical" evidence="13">
    <location>
        <begin position="120"/>
        <end position="143"/>
    </location>
</feature>
<evidence type="ECO:0000256" key="2">
    <source>
        <dbReference type="ARBA" id="ARBA00006434"/>
    </source>
</evidence>
<keyword evidence="3" id="KW-0813">Transport</keyword>
<evidence type="ECO:0000256" key="1">
    <source>
        <dbReference type="ARBA" id="ARBA00004651"/>
    </source>
</evidence>
<evidence type="ECO:0000256" key="12">
    <source>
        <dbReference type="SAM" id="MobiDB-lite"/>
    </source>
</evidence>
<comment type="subcellular location">
    <subcellularLocation>
        <location evidence="1">Cell membrane</location>
        <topology evidence="1">Multi-pass membrane protein</topology>
    </subcellularLocation>
</comment>
<keyword evidence="5 13" id="KW-0812">Transmembrane</keyword>
<dbReference type="AlphaFoldDB" id="A0A817M4E2"/>
<keyword evidence="4" id="KW-1003">Cell membrane</keyword>
<name>A0A817M4E2_9BILA</name>
<dbReference type="Gene3D" id="1.20.1730.10">
    <property type="entry name" value="Sodium/glucose cotransporter"/>
    <property type="match status" value="2"/>
</dbReference>
<dbReference type="PROSITE" id="PS50283">
    <property type="entry name" value="NA_SOLUT_SYMP_3"/>
    <property type="match status" value="1"/>
</dbReference>
<feature type="transmembrane region" description="Helical" evidence="13">
    <location>
        <begin position="214"/>
        <end position="239"/>
    </location>
</feature>
<accession>A0A817M4E2</accession>
<organism evidence="14 15">
    <name type="scientific">Rotaria socialis</name>
    <dbReference type="NCBI Taxonomy" id="392032"/>
    <lineage>
        <taxon>Eukaryota</taxon>
        <taxon>Metazoa</taxon>
        <taxon>Spiralia</taxon>
        <taxon>Gnathifera</taxon>
        <taxon>Rotifera</taxon>
        <taxon>Eurotatoria</taxon>
        <taxon>Bdelloidea</taxon>
        <taxon>Philodinida</taxon>
        <taxon>Philodinidae</taxon>
        <taxon>Rotaria</taxon>
    </lineage>
</organism>
<feature type="transmembrane region" description="Helical" evidence="13">
    <location>
        <begin position="51"/>
        <end position="69"/>
    </location>
</feature>
<protein>
    <recommendedName>
        <fullName evidence="16">Sodium-coupled monocarboxylate transporter 1</fullName>
    </recommendedName>
</protein>
<evidence type="ECO:0000256" key="7">
    <source>
        <dbReference type="ARBA" id="ARBA00023053"/>
    </source>
</evidence>
<feature type="transmembrane region" description="Helical" evidence="13">
    <location>
        <begin position="274"/>
        <end position="298"/>
    </location>
</feature>
<evidence type="ECO:0000256" key="9">
    <source>
        <dbReference type="ARBA" id="ARBA00023136"/>
    </source>
</evidence>
<dbReference type="Pfam" id="PF00474">
    <property type="entry name" value="SSF"/>
    <property type="match status" value="2"/>
</dbReference>
<evidence type="ECO:0008006" key="16">
    <source>
        <dbReference type="Google" id="ProtNLM"/>
    </source>
</evidence>
<feature type="region of interest" description="Disordered" evidence="12">
    <location>
        <begin position="527"/>
        <end position="552"/>
    </location>
</feature>
<dbReference type="GO" id="GO:0015293">
    <property type="term" value="F:symporter activity"/>
    <property type="evidence" value="ECO:0007669"/>
    <property type="project" value="TreeGrafter"/>
</dbReference>
<dbReference type="GO" id="GO:0006814">
    <property type="term" value="P:sodium ion transport"/>
    <property type="evidence" value="ECO:0007669"/>
    <property type="project" value="UniProtKB-KW"/>
</dbReference>
<dbReference type="NCBIfam" id="TIGR00813">
    <property type="entry name" value="sss"/>
    <property type="match status" value="1"/>
</dbReference>
<comment type="similarity">
    <text evidence="2 11">Belongs to the sodium:solute symporter (SSF) (TC 2.A.21) family.</text>
</comment>
<keyword evidence="7" id="KW-0915">Sodium</keyword>
<dbReference type="PANTHER" id="PTHR42985">
    <property type="entry name" value="SODIUM-COUPLED MONOCARBOXYLATE TRANSPORTER"/>
    <property type="match status" value="1"/>
</dbReference>
<dbReference type="PANTHER" id="PTHR42985:SF40">
    <property type="entry name" value="LD47995P-RELATED"/>
    <property type="match status" value="1"/>
</dbReference>
<comment type="caution">
    <text evidence="14">The sequence shown here is derived from an EMBL/GenBank/DDBJ whole genome shotgun (WGS) entry which is preliminary data.</text>
</comment>
<evidence type="ECO:0000256" key="4">
    <source>
        <dbReference type="ARBA" id="ARBA00022475"/>
    </source>
</evidence>
<evidence type="ECO:0000256" key="3">
    <source>
        <dbReference type="ARBA" id="ARBA00022448"/>
    </source>
</evidence>
<feature type="transmembrane region" description="Helical" evidence="13">
    <location>
        <begin position="81"/>
        <end position="99"/>
    </location>
</feature>
<feature type="transmembrane region" description="Helical" evidence="13">
    <location>
        <begin position="574"/>
        <end position="595"/>
    </location>
</feature>
<dbReference type="InterPro" id="IPR001734">
    <property type="entry name" value="Na/solute_symporter"/>
</dbReference>
<feature type="transmembrane region" description="Helical" evidence="13">
    <location>
        <begin position="12"/>
        <end position="31"/>
    </location>
</feature>
<evidence type="ECO:0000256" key="6">
    <source>
        <dbReference type="ARBA" id="ARBA00022989"/>
    </source>
</evidence>
<keyword evidence="8" id="KW-0406">Ion transport</keyword>
<evidence type="ECO:0000256" key="10">
    <source>
        <dbReference type="ARBA" id="ARBA00023201"/>
    </source>
</evidence>
<feature type="region of interest" description="Disordered" evidence="12">
    <location>
        <begin position="605"/>
        <end position="646"/>
    </location>
</feature>
<evidence type="ECO:0000256" key="13">
    <source>
        <dbReference type="SAM" id="Phobius"/>
    </source>
</evidence>
<dbReference type="EMBL" id="CAJNXB010000574">
    <property type="protein sequence ID" value="CAF3071399.1"/>
    <property type="molecule type" value="Genomic_DNA"/>
</dbReference>
<evidence type="ECO:0000256" key="11">
    <source>
        <dbReference type="RuleBase" id="RU362091"/>
    </source>
</evidence>
<feature type="transmembrane region" description="Helical" evidence="13">
    <location>
        <begin position="376"/>
        <end position="397"/>
    </location>
</feature>
<sequence length="662" mass="71852">MASNKLSVVDYVILVILLLSSAIIGVIFGFFKSSKNSAKEFLLANGDMGALPTGLSILVSFLSAVTLLGTPSEVYVFGTMYFYQGIALMIASLVTALVFMPKFREMQCTSVYEGGMRAVIWADVLQAIVMAIGLLAVIIQGLISLGGFKRTFSIASRGGRIEFDNVSIDPRTRHTVWSLLIGSSINALATYGFNQALVQRYMCIRSTRGAKQALFINAIGSALIVFASGLIGVILYAYYADCDPYTNKKLQEIDQILPYFVMEVLSNKKGLPGVFLACIFSGSLSTISSGLNSLAGVLIEDIYKRLLGRQLTDQRQGFICKIVSVLLGVLVILLTYVVSYLGSILNATLSLFGVFEGPIMGVFVLGFFFPQANRRGALVGFCVSLALEFWIFLGAQITKNQMKSVSLPFSIANCSDMTNSTLTNWTTSTVVSTFFKRNPLIDLYSVSYLWYTPIAVATVIFVGIIVSYLTHPLQPHEIDRKLIISVSDLCCCFSPKRWCGCKGGKAAPGSLNSRGSSWILADSMDPTTTTTTTTSTTFNASTTSTSNSNSNTTVGSLNYTSSTSSTQSQINTSLIVGVGLAGVFFFVVVSGLIIFKTVRYCKKMPSTNKVQPEQVTPESNEPTPPNSKEQETPKKLHRPTVRTNKTVDLRNATLAEGFLQNT</sequence>
<dbReference type="Proteomes" id="UP000663825">
    <property type="component" value="Unassembled WGS sequence"/>
</dbReference>
<gene>
    <name evidence="14" type="ORF">TIS948_LOCUS5110</name>
</gene>
<dbReference type="InterPro" id="IPR051163">
    <property type="entry name" value="Sodium:Solute_Symporter_SSF"/>
</dbReference>
<evidence type="ECO:0000313" key="15">
    <source>
        <dbReference type="Proteomes" id="UP000663825"/>
    </source>
</evidence>
<dbReference type="CDD" id="cd11492">
    <property type="entry name" value="SLC5sbd_NIS-SMVT"/>
    <property type="match status" value="1"/>
</dbReference>
<evidence type="ECO:0000256" key="8">
    <source>
        <dbReference type="ARBA" id="ARBA00023065"/>
    </source>
</evidence>
<keyword evidence="10" id="KW-0739">Sodium transport</keyword>
<dbReference type="InterPro" id="IPR038377">
    <property type="entry name" value="Na/Glc_symporter_sf"/>
</dbReference>
<feature type="transmembrane region" description="Helical" evidence="13">
    <location>
        <begin position="448"/>
        <end position="470"/>
    </location>
</feature>
<reference evidence="14" key="1">
    <citation type="submission" date="2021-02" db="EMBL/GenBank/DDBJ databases">
        <authorList>
            <person name="Nowell W R."/>
        </authorList>
    </citation>
    <scope>NUCLEOTIDE SEQUENCE</scope>
</reference>
<evidence type="ECO:0000313" key="14">
    <source>
        <dbReference type="EMBL" id="CAF3071399.1"/>
    </source>
</evidence>